<feature type="region of interest" description="Disordered" evidence="1">
    <location>
        <begin position="1"/>
        <end position="53"/>
    </location>
</feature>
<feature type="compositionally biased region" description="Low complexity" evidence="1">
    <location>
        <begin position="29"/>
        <end position="42"/>
    </location>
</feature>
<dbReference type="AlphaFoldDB" id="A0A9N9K4Y0"/>
<accession>A0A9N9K4Y0</accession>
<keyword evidence="3" id="KW-1185">Reference proteome</keyword>
<dbReference type="Proteomes" id="UP000789396">
    <property type="component" value="Unassembled WGS sequence"/>
</dbReference>
<evidence type="ECO:0000256" key="1">
    <source>
        <dbReference type="SAM" id="MobiDB-lite"/>
    </source>
</evidence>
<organism evidence="2 3">
    <name type="scientific">Racocetra fulgida</name>
    <dbReference type="NCBI Taxonomy" id="60492"/>
    <lineage>
        <taxon>Eukaryota</taxon>
        <taxon>Fungi</taxon>
        <taxon>Fungi incertae sedis</taxon>
        <taxon>Mucoromycota</taxon>
        <taxon>Glomeromycotina</taxon>
        <taxon>Glomeromycetes</taxon>
        <taxon>Diversisporales</taxon>
        <taxon>Gigasporaceae</taxon>
        <taxon>Racocetra</taxon>
    </lineage>
</organism>
<dbReference type="EMBL" id="CAJVPZ010082380">
    <property type="protein sequence ID" value="CAG8809154.1"/>
    <property type="molecule type" value="Genomic_DNA"/>
</dbReference>
<comment type="caution">
    <text evidence="2">The sequence shown here is derived from an EMBL/GenBank/DDBJ whole genome shotgun (WGS) entry which is preliminary data.</text>
</comment>
<sequence>TRQANSPTNNANNNSSNPASDRKVLDNRPAFTTTFHATPFQTGAARKRRTDVL</sequence>
<protein>
    <submittedName>
        <fullName evidence="2">1973_t:CDS:1</fullName>
    </submittedName>
</protein>
<evidence type="ECO:0000313" key="2">
    <source>
        <dbReference type="EMBL" id="CAG8809154.1"/>
    </source>
</evidence>
<evidence type="ECO:0000313" key="3">
    <source>
        <dbReference type="Proteomes" id="UP000789396"/>
    </source>
</evidence>
<reference evidence="2" key="1">
    <citation type="submission" date="2021-06" db="EMBL/GenBank/DDBJ databases">
        <authorList>
            <person name="Kallberg Y."/>
            <person name="Tangrot J."/>
            <person name="Rosling A."/>
        </authorList>
    </citation>
    <scope>NUCLEOTIDE SEQUENCE</scope>
    <source>
        <strain evidence="2">IN212</strain>
    </source>
</reference>
<name>A0A9N9K4Y0_9GLOM</name>
<feature type="non-terminal residue" evidence="2">
    <location>
        <position position="53"/>
    </location>
</feature>
<gene>
    <name evidence="2" type="ORF">RFULGI_LOCUS18554</name>
</gene>
<proteinExistence type="predicted"/>
<feature type="compositionally biased region" description="Low complexity" evidence="1">
    <location>
        <begin position="1"/>
        <end position="19"/>
    </location>
</feature>
<feature type="non-terminal residue" evidence="2">
    <location>
        <position position="1"/>
    </location>
</feature>